<feature type="coiled-coil region" evidence="1">
    <location>
        <begin position="276"/>
        <end position="306"/>
    </location>
</feature>
<feature type="region of interest" description="Disordered" evidence="2">
    <location>
        <begin position="362"/>
        <end position="437"/>
    </location>
</feature>
<feature type="region of interest" description="Disordered" evidence="2">
    <location>
        <begin position="1"/>
        <end position="22"/>
    </location>
</feature>
<evidence type="ECO:0000313" key="3">
    <source>
        <dbReference type="EMBL" id="KIJ94119.1"/>
    </source>
</evidence>
<feature type="region of interest" description="Disordered" evidence="2">
    <location>
        <begin position="484"/>
        <end position="537"/>
    </location>
</feature>
<sequence>MSKAHPSDKKSHVCPPSNATHPSDRWESLFVYSFVCKFTNLRGKIEGLETPMDFETALLSREPNPILTQLLGQFILNLKPHTRNLSTDQISSTVASVLSEYFKSSERTIFWDEDLRANVDPFEVLNSGFFATDWDFKLKILRQLVELQLSHSSDIKATIDRAWGVVHNKHKKKDAATAPPGPDDPKSQERLQLIPIGQDSHRKRFWIADDSPRIYVSTNPWKTTATFQTISSTREEYVAIIEDLKATAPPELKKKQKRSKLELAHLALIVTLESRIETIDAELVRVQKVQKKLEQRRLLLAQAEIRETRTRRKTQKPDYVYENDLDSEDDADEYKYQEEEMNDEEFDDEDFLNFREGTHATKRRRIVSGGQRRSTRTAVMNGNGKREGSSDSWSWRGERRSSRLGAPLDHQFDVEPPHKRARTEESTTSANSLEVPITNGSTSNLKIKVSGAAALKPTEIAMEEIAGKKRSKFWVYAVEPIPGAADPAPPEPGSTNGITLVGNNGNGLDVKSHESTSPEIQGDRMDYERSLSPLNSA</sequence>
<feature type="compositionally biased region" description="Basic and acidic residues" evidence="2">
    <location>
        <begin position="410"/>
        <end position="425"/>
    </location>
</feature>
<feature type="compositionally biased region" description="Polar residues" evidence="2">
    <location>
        <begin position="494"/>
        <end position="503"/>
    </location>
</feature>
<feature type="compositionally biased region" description="Basic and acidic residues" evidence="2">
    <location>
        <begin position="510"/>
        <end position="529"/>
    </location>
</feature>
<name>A0A0C9WJ58_9AGAR</name>
<reference evidence="3 4" key="1">
    <citation type="submission" date="2014-04" db="EMBL/GenBank/DDBJ databases">
        <authorList>
            <consortium name="DOE Joint Genome Institute"/>
            <person name="Kuo A."/>
            <person name="Kohler A."/>
            <person name="Nagy L.G."/>
            <person name="Floudas D."/>
            <person name="Copeland A."/>
            <person name="Barry K.W."/>
            <person name="Cichocki N."/>
            <person name="Veneault-Fourrey C."/>
            <person name="LaButti K."/>
            <person name="Lindquist E.A."/>
            <person name="Lipzen A."/>
            <person name="Lundell T."/>
            <person name="Morin E."/>
            <person name="Murat C."/>
            <person name="Sun H."/>
            <person name="Tunlid A."/>
            <person name="Henrissat B."/>
            <person name="Grigoriev I.V."/>
            <person name="Hibbett D.S."/>
            <person name="Martin F."/>
            <person name="Nordberg H.P."/>
            <person name="Cantor M.N."/>
            <person name="Hua S.X."/>
        </authorList>
    </citation>
    <scope>NUCLEOTIDE SEQUENCE [LARGE SCALE GENOMIC DNA]</scope>
    <source>
        <strain evidence="3 4">LaAM-08-1</strain>
    </source>
</reference>
<evidence type="ECO:0000256" key="1">
    <source>
        <dbReference type="SAM" id="Coils"/>
    </source>
</evidence>
<dbReference type="OrthoDB" id="205403at2759"/>
<evidence type="ECO:0000313" key="4">
    <source>
        <dbReference type="Proteomes" id="UP000054477"/>
    </source>
</evidence>
<proteinExistence type="predicted"/>
<dbReference type="HOGENOM" id="CLU_035260_1_0_1"/>
<dbReference type="PANTHER" id="PTHR42107:SF1">
    <property type="entry name" value="WHIM1 DOMAIN-CONTAINING PROTEIN"/>
    <property type="match status" value="1"/>
</dbReference>
<keyword evidence="1" id="KW-0175">Coiled coil</keyword>
<evidence type="ECO:0008006" key="5">
    <source>
        <dbReference type="Google" id="ProtNLM"/>
    </source>
</evidence>
<protein>
    <recommendedName>
        <fullName evidence="5">WHIM1 domain-containing protein</fullName>
    </recommendedName>
</protein>
<reference evidence="4" key="2">
    <citation type="submission" date="2015-01" db="EMBL/GenBank/DDBJ databases">
        <title>Evolutionary Origins and Diversification of the Mycorrhizal Mutualists.</title>
        <authorList>
            <consortium name="DOE Joint Genome Institute"/>
            <consortium name="Mycorrhizal Genomics Consortium"/>
            <person name="Kohler A."/>
            <person name="Kuo A."/>
            <person name="Nagy L.G."/>
            <person name="Floudas D."/>
            <person name="Copeland A."/>
            <person name="Barry K.W."/>
            <person name="Cichocki N."/>
            <person name="Veneault-Fourrey C."/>
            <person name="LaButti K."/>
            <person name="Lindquist E.A."/>
            <person name="Lipzen A."/>
            <person name="Lundell T."/>
            <person name="Morin E."/>
            <person name="Murat C."/>
            <person name="Riley R."/>
            <person name="Ohm R."/>
            <person name="Sun H."/>
            <person name="Tunlid A."/>
            <person name="Henrissat B."/>
            <person name="Grigoriev I.V."/>
            <person name="Hibbett D.S."/>
            <person name="Martin F."/>
        </authorList>
    </citation>
    <scope>NUCLEOTIDE SEQUENCE [LARGE SCALE GENOMIC DNA]</scope>
    <source>
        <strain evidence="4">LaAM-08-1</strain>
    </source>
</reference>
<dbReference type="AlphaFoldDB" id="A0A0C9WJ58"/>
<gene>
    <name evidence="3" type="ORF">K443DRAFT_684019</name>
</gene>
<evidence type="ECO:0000256" key="2">
    <source>
        <dbReference type="SAM" id="MobiDB-lite"/>
    </source>
</evidence>
<keyword evidence="4" id="KW-1185">Reference proteome</keyword>
<feature type="compositionally biased region" description="Basic and acidic residues" evidence="2">
    <location>
        <begin position="1"/>
        <end position="11"/>
    </location>
</feature>
<dbReference type="PANTHER" id="PTHR42107">
    <property type="entry name" value="YALI0D24453P"/>
    <property type="match status" value="1"/>
</dbReference>
<organism evidence="3 4">
    <name type="scientific">Laccaria amethystina LaAM-08-1</name>
    <dbReference type="NCBI Taxonomy" id="1095629"/>
    <lineage>
        <taxon>Eukaryota</taxon>
        <taxon>Fungi</taxon>
        <taxon>Dikarya</taxon>
        <taxon>Basidiomycota</taxon>
        <taxon>Agaricomycotina</taxon>
        <taxon>Agaricomycetes</taxon>
        <taxon>Agaricomycetidae</taxon>
        <taxon>Agaricales</taxon>
        <taxon>Agaricineae</taxon>
        <taxon>Hydnangiaceae</taxon>
        <taxon>Laccaria</taxon>
    </lineage>
</organism>
<dbReference type="STRING" id="1095629.A0A0C9WJ58"/>
<dbReference type="Proteomes" id="UP000054477">
    <property type="component" value="Unassembled WGS sequence"/>
</dbReference>
<feature type="compositionally biased region" description="Acidic residues" evidence="2">
    <location>
        <begin position="321"/>
        <end position="330"/>
    </location>
</feature>
<dbReference type="EMBL" id="KN838809">
    <property type="protein sequence ID" value="KIJ94119.1"/>
    <property type="molecule type" value="Genomic_DNA"/>
</dbReference>
<feature type="compositionally biased region" description="Polar residues" evidence="2">
    <location>
        <begin position="426"/>
        <end position="437"/>
    </location>
</feature>
<feature type="region of interest" description="Disordered" evidence="2">
    <location>
        <begin position="309"/>
        <end position="330"/>
    </location>
</feature>
<accession>A0A0C9WJ58</accession>